<proteinExistence type="predicted"/>
<gene>
    <name evidence="1" type="ORF">DICVIV_06476</name>
</gene>
<accession>A0A0D8XSD9</accession>
<reference evidence="1 2" key="1">
    <citation type="submission" date="2013-11" db="EMBL/GenBank/DDBJ databases">
        <title>Draft genome of the bovine lungworm Dictyocaulus viviparus.</title>
        <authorList>
            <person name="Mitreva M."/>
        </authorList>
    </citation>
    <scope>NUCLEOTIDE SEQUENCE [LARGE SCALE GENOMIC DNA]</scope>
    <source>
        <strain evidence="1 2">HannoverDv2000</strain>
    </source>
</reference>
<dbReference type="Proteomes" id="UP000053766">
    <property type="component" value="Unassembled WGS sequence"/>
</dbReference>
<dbReference type="EMBL" id="KN716307">
    <property type="protein sequence ID" value="KJH47445.1"/>
    <property type="molecule type" value="Genomic_DNA"/>
</dbReference>
<name>A0A0D8XSD9_DICVI</name>
<reference evidence="2" key="2">
    <citation type="journal article" date="2016" name="Sci. Rep.">
        <title>Dictyocaulus viviparus genome, variome and transcriptome elucidate lungworm biology and support future intervention.</title>
        <authorList>
            <person name="McNulty S.N."/>
            <person name="Strube C."/>
            <person name="Rosa B.A."/>
            <person name="Martin J.C."/>
            <person name="Tyagi R."/>
            <person name="Choi Y.J."/>
            <person name="Wang Q."/>
            <person name="Hallsworth Pepin K."/>
            <person name="Zhang X."/>
            <person name="Ozersky P."/>
            <person name="Wilson R.K."/>
            <person name="Sternberg P.W."/>
            <person name="Gasser R.B."/>
            <person name="Mitreva M."/>
        </authorList>
    </citation>
    <scope>NUCLEOTIDE SEQUENCE [LARGE SCALE GENOMIC DNA]</scope>
    <source>
        <strain evidence="2">HannoverDv2000</strain>
    </source>
</reference>
<evidence type="ECO:0000313" key="1">
    <source>
        <dbReference type="EMBL" id="KJH47445.1"/>
    </source>
</evidence>
<keyword evidence="2" id="KW-1185">Reference proteome</keyword>
<evidence type="ECO:0000313" key="2">
    <source>
        <dbReference type="Proteomes" id="UP000053766"/>
    </source>
</evidence>
<protein>
    <submittedName>
        <fullName evidence="1">Uncharacterized protein</fullName>
    </submittedName>
</protein>
<sequence>MIDGVLRLTTITFSVVVIARSNKAANILAFFHNFQRHGISHVYHCNCLVVIFLPSAIFGMYNGFEHWGSCSYPPQLHNSSLYIKCSAISKPLVAIAYSKNARLFSADDKYTGKAADVVKDIKDTGDLSLNRMTAHHIKYSSKNAMENIICDSTGML</sequence>
<organism evidence="1 2">
    <name type="scientific">Dictyocaulus viviparus</name>
    <name type="common">Bovine lungworm</name>
    <dbReference type="NCBI Taxonomy" id="29172"/>
    <lineage>
        <taxon>Eukaryota</taxon>
        <taxon>Metazoa</taxon>
        <taxon>Ecdysozoa</taxon>
        <taxon>Nematoda</taxon>
        <taxon>Chromadorea</taxon>
        <taxon>Rhabditida</taxon>
        <taxon>Rhabditina</taxon>
        <taxon>Rhabditomorpha</taxon>
        <taxon>Strongyloidea</taxon>
        <taxon>Metastrongylidae</taxon>
        <taxon>Dictyocaulus</taxon>
    </lineage>
</organism>
<dbReference type="AlphaFoldDB" id="A0A0D8XSD9"/>